<keyword evidence="1" id="KW-0732">Signal</keyword>
<accession>A0ABS3KQ91</accession>
<keyword evidence="3" id="KW-1185">Reference proteome</keyword>
<protein>
    <submittedName>
        <fullName evidence="2">Uncharacterized protein</fullName>
    </submittedName>
</protein>
<dbReference type="EMBL" id="JACTNG010000005">
    <property type="protein sequence ID" value="MBO1079629.1"/>
    <property type="molecule type" value="Genomic_DNA"/>
</dbReference>
<gene>
    <name evidence="2" type="ORF">IAI61_11360</name>
</gene>
<evidence type="ECO:0000313" key="3">
    <source>
        <dbReference type="Proteomes" id="UP001518989"/>
    </source>
</evidence>
<evidence type="ECO:0000256" key="1">
    <source>
        <dbReference type="SAM" id="SignalP"/>
    </source>
</evidence>
<evidence type="ECO:0000313" key="2">
    <source>
        <dbReference type="EMBL" id="MBO1079629.1"/>
    </source>
</evidence>
<reference evidence="2 3" key="1">
    <citation type="submission" date="2020-09" db="EMBL/GenBank/DDBJ databases">
        <title>Roseomonas.</title>
        <authorList>
            <person name="Zhu W."/>
        </authorList>
    </citation>
    <scope>NUCLEOTIDE SEQUENCE [LARGE SCALE GENOMIC DNA]</scope>
    <source>
        <strain evidence="2 3">573</strain>
    </source>
</reference>
<comment type="caution">
    <text evidence="2">The sequence shown here is derived from an EMBL/GenBank/DDBJ whole genome shotgun (WGS) entry which is preliminary data.</text>
</comment>
<feature type="chain" id="PRO_5046897446" evidence="1">
    <location>
        <begin position="21"/>
        <end position="108"/>
    </location>
</feature>
<proteinExistence type="predicted"/>
<organism evidence="2 3">
    <name type="scientific">Roseomonas haemaphysalidis</name>
    <dbReference type="NCBI Taxonomy" id="2768162"/>
    <lineage>
        <taxon>Bacteria</taxon>
        <taxon>Pseudomonadati</taxon>
        <taxon>Pseudomonadota</taxon>
        <taxon>Alphaproteobacteria</taxon>
        <taxon>Acetobacterales</taxon>
        <taxon>Roseomonadaceae</taxon>
        <taxon>Roseomonas</taxon>
    </lineage>
</organism>
<feature type="signal peptide" evidence="1">
    <location>
        <begin position="1"/>
        <end position="20"/>
    </location>
</feature>
<sequence>MMRGTALIMLLLLAATPTLAAEYRRPSSAQIEELRRWLCPNGGAPVRGAPGRCNAGGRRTAAGSGFGLPAPGWDRGLPAASRVQSACPEGTKPMLARGHDDVTRCLPG</sequence>
<dbReference type="Proteomes" id="UP001518989">
    <property type="component" value="Unassembled WGS sequence"/>
</dbReference>
<name>A0ABS3KQ91_9PROT</name>